<feature type="compositionally biased region" description="Polar residues" evidence="2">
    <location>
        <begin position="521"/>
        <end position="533"/>
    </location>
</feature>
<organism evidence="4 5">
    <name type="scientific">Aspergillus nomiae NRRL (strain ATCC 15546 / NRRL 13137 / CBS 260.88 / M93)</name>
    <dbReference type="NCBI Taxonomy" id="1509407"/>
    <lineage>
        <taxon>Eukaryota</taxon>
        <taxon>Fungi</taxon>
        <taxon>Dikarya</taxon>
        <taxon>Ascomycota</taxon>
        <taxon>Pezizomycotina</taxon>
        <taxon>Eurotiomycetes</taxon>
        <taxon>Eurotiomycetidae</taxon>
        <taxon>Eurotiales</taxon>
        <taxon>Aspergillaceae</taxon>
        <taxon>Aspergillus</taxon>
        <taxon>Aspergillus subgen. Circumdati</taxon>
    </lineage>
</organism>
<feature type="region of interest" description="Disordered" evidence="2">
    <location>
        <begin position="521"/>
        <end position="542"/>
    </location>
</feature>
<dbReference type="AlphaFoldDB" id="A0A0L1IQ55"/>
<evidence type="ECO:0000313" key="5">
    <source>
        <dbReference type="Proteomes" id="UP000037505"/>
    </source>
</evidence>
<proteinExistence type="predicted"/>
<feature type="signal peptide" evidence="3">
    <location>
        <begin position="1"/>
        <end position="23"/>
    </location>
</feature>
<dbReference type="Proteomes" id="UP000037505">
    <property type="component" value="Unassembled WGS sequence"/>
</dbReference>
<feature type="coiled-coil region" evidence="1">
    <location>
        <begin position="466"/>
        <end position="500"/>
    </location>
</feature>
<evidence type="ECO:0000256" key="2">
    <source>
        <dbReference type="SAM" id="MobiDB-lite"/>
    </source>
</evidence>
<evidence type="ECO:0000256" key="3">
    <source>
        <dbReference type="SAM" id="SignalP"/>
    </source>
</evidence>
<feature type="chain" id="PRO_5005552928" evidence="3">
    <location>
        <begin position="24"/>
        <end position="542"/>
    </location>
</feature>
<evidence type="ECO:0000256" key="1">
    <source>
        <dbReference type="SAM" id="Coils"/>
    </source>
</evidence>
<dbReference type="GeneID" id="26811939"/>
<protein>
    <submittedName>
        <fullName evidence="4">Uncharacterized protein</fullName>
    </submittedName>
</protein>
<dbReference type="RefSeq" id="XP_015402535.1">
    <property type="nucleotide sequence ID" value="XM_015555391.1"/>
</dbReference>
<evidence type="ECO:0000313" key="4">
    <source>
        <dbReference type="EMBL" id="KNG81612.1"/>
    </source>
</evidence>
<keyword evidence="3" id="KW-0732">Signal</keyword>
<feature type="non-terminal residue" evidence="4">
    <location>
        <position position="1"/>
    </location>
</feature>
<comment type="caution">
    <text evidence="4">The sequence shown here is derived from an EMBL/GenBank/DDBJ whole genome shotgun (WGS) entry which is preliminary data.</text>
</comment>
<dbReference type="OrthoDB" id="3891782at2759"/>
<keyword evidence="5" id="KW-1185">Reference proteome</keyword>
<dbReference type="EMBL" id="JNOM01000428">
    <property type="protein sequence ID" value="KNG81612.1"/>
    <property type="molecule type" value="Genomic_DNA"/>
</dbReference>
<keyword evidence="1" id="KW-0175">Coiled coil</keyword>
<name>A0A0L1IQ55_ASPN3</name>
<sequence length="542" mass="60778">LYRLTLIFLLLSFWIRHITRVRAAQRCSKARVGGILDLSRVPLFNPTNCKNTMTTPSQNPPWVFNKAVIIHSPGLDVSCRASLRILHDKTAGRGSITLSITADLANPRVKAQVRLNIPPERVEGCTLHKTSNDGLCSPSLVPTIPAHVTNVSAVSTLSLTLGTIGIVFCPSETQSLSPATPADLNFHSFAKICRSESLRIHFARRQCVNKELDKLESFCQALRGRSLEAEPFDHARHRMVQRDWHVFGLPSDPPPYCQEPVSEQVKQVGPPPYCEESVSEQVVRKRRRDSMPLDNEARKIALLSSPASRGSPTEPDTPSTFRPSPPSPWLIRPTHFTRALSPSRKERNRLADLVHEFSSLSEDQVREVLIASGHAHLLAMPNDVDSDLPSESAKVSFAKGELIKSRRLERYIDKIIKRHISPIVDEIVDSAVSNSRDQFFDECKMNEAEFREQVDDGNSEVRTMANECINEMKEEAQKHIHEIEEQAQQCMNDIQNLGIEVQMLAERQIAKFKSWSNVSPRSVLESKSSSQELGTDARRGSI</sequence>
<reference evidence="4" key="1">
    <citation type="submission" date="2014-06" db="EMBL/GenBank/DDBJ databases">
        <title>The Genome of the Aflatoxigenic Filamentous Fungus Aspergillus nomius.</title>
        <authorList>
            <person name="Moore M.G."/>
            <person name="Shannon B.M."/>
            <person name="Brian M.M."/>
        </authorList>
    </citation>
    <scope>NUCLEOTIDE SEQUENCE [LARGE SCALE GENOMIC DNA]</scope>
    <source>
        <strain evidence="4">NRRL 13137</strain>
    </source>
</reference>
<accession>A0A0L1IQ55</accession>
<gene>
    <name evidence="4" type="ORF">ANOM_010135</name>
</gene>
<feature type="region of interest" description="Disordered" evidence="2">
    <location>
        <begin position="301"/>
        <end position="329"/>
    </location>
</feature>